<evidence type="ECO:0000259" key="2">
    <source>
        <dbReference type="SMART" id="SM00458"/>
    </source>
</evidence>
<comment type="caution">
    <text evidence="3">The sequence shown here is derived from an EMBL/GenBank/DDBJ whole genome shotgun (WGS) entry which is preliminary data.</text>
</comment>
<dbReference type="Gene3D" id="2.80.10.50">
    <property type="match status" value="1"/>
</dbReference>
<organism evidence="3 4">
    <name type="scientific">Folsomia candida</name>
    <name type="common">Springtail</name>
    <dbReference type="NCBI Taxonomy" id="158441"/>
    <lineage>
        <taxon>Eukaryota</taxon>
        <taxon>Metazoa</taxon>
        <taxon>Ecdysozoa</taxon>
        <taxon>Arthropoda</taxon>
        <taxon>Hexapoda</taxon>
        <taxon>Collembola</taxon>
        <taxon>Entomobryomorpha</taxon>
        <taxon>Isotomoidea</taxon>
        <taxon>Isotomidae</taxon>
        <taxon>Proisotominae</taxon>
        <taxon>Folsomia</taxon>
    </lineage>
</organism>
<feature type="signal peptide" evidence="1">
    <location>
        <begin position="1"/>
        <end position="16"/>
    </location>
</feature>
<feature type="chain" id="PRO_5012013903" evidence="1">
    <location>
        <begin position="17"/>
        <end position="144"/>
    </location>
</feature>
<evidence type="ECO:0000313" key="3">
    <source>
        <dbReference type="EMBL" id="OXA53776.1"/>
    </source>
</evidence>
<dbReference type="InterPro" id="IPR035992">
    <property type="entry name" value="Ricin_B-like_lectins"/>
</dbReference>
<feature type="domain" description="Ricin B lectin" evidence="2">
    <location>
        <begin position="17"/>
        <end position="133"/>
    </location>
</feature>
<accession>A0A226EAV0</accession>
<evidence type="ECO:0000256" key="1">
    <source>
        <dbReference type="SAM" id="SignalP"/>
    </source>
</evidence>
<evidence type="ECO:0000313" key="4">
    <source>
        <dbReference type="Proteomes" id="UP000198287"/>
    </source>
</evidence>
<sequence length="144" mass="16378">MRLCILFSFVFVVVDGRKLQNQQSYRCITVYGSDVRMQNCQGGPFQDWIIEEDGTIRNSGSNSCLYFNNGPANARITLQPCTYNRDGMQWTLVDGVLKNLRYNWCARPNTASNNGICLGSCTTGDIRQNWGEDETEEEKEIVFP</sequence>
<gene>
    <name evidence="3" type="ORF">Fcan01_11895</name>
</gene>
<dbReference type="AlphaFoldDB" id="A0A226EAV0"/>
<keyword evidence="4" id="KW-1185">Reference proteome</keyword>
<dbReference type="SUPFAM" id="SSF50370">
    <property type="entry name" value="Ricin B-like lectins"/>
    <property type="match status" value="1"/>
</dbReference>
<dbReference type="PROSITE" id="PS50231">
    <property type="entry name" value="RICIN_B_LECTIN"/>
    <property type="match status" value="1"/>
</dbReference>
<dbReference type="EMBL" id="LNIX01000005">
    <property type="protein sequence ID" value="OXA53776.1"/>
    <property type="molecule type" value="Genomic_DNA"/>
</dbReference>
<protein>
    <submittedName>
        <fullName evidence="3">Putative alpha-galactosidase A</fullName>
    </submittedName>
</protein>
<dbReference type="Proteomes" id="UP000198287">
    <property type="component" value="Unassembled WGS sequence"/>
</dbReference>
<reference evidence="3 4" key="1">
    <citation type="submission" date="2015-12" db="EMBL/GenBank/DDBJ databases">
        <title>The genome of Folsomia candida.</title>
        <authorList>
            <person name="Faddeeva A."/>
            <person name="Derks M.F."/>
            <person name="Anvar Y."/>
            <person name="Smit S."/>
            <person name="Van Straalen N."/>
            <person name="Roelofs D."/>
        </authorList>
    </citation>
    <scope>NUCLEOTIDE SEQUENCE [LARGE SCALE GENOMIC DNA]</scope>
    <source>
        <strain evidence="3 4">VU population</strain>
        <tissue evidence="3">Whole body</tissue>
    </source>
</reference>
<proteinExistence type="predicted"/>
<dbReference type="Pfam" id="PF00652">
    <property type="entry name" value="Ricin_B_lectin"/>
    <property type="match status" value="1"/>
</dbReference>
<dbReference type="InterPro" id="IPR000772">
    <property type="entry name" value="Ricin_B_lectin"/>
</dbReference>
<name>A0A226EAV0_FOLCA</name>
<keyword evidence="1" id="KW-0732">Signal</keyword>
<dbReference type="SMART" id="SM00458">
    <property type="entry name" value="RICIN"/>
    <property type="match status" value="1"/>
</dbReference>